<dbReference type="InterPro" id="IPR036779">
    <property type="entry name" value="LysM_dom_sf"/>
</dbReference>
<feature type="domain" description="LysM" evidence="1">
    <location>
        <begin position="53"/>
        <end position="101"/>
    </location>
</feature>
<reference evidence="2 3" key="1">
    <citation type="submission" date="2016-09" db="EMBL/GenBank/DDBJ databases">
        <authorList>
            <person name="Capua I."/>
            <person name="De Benedictis P."/>
            <person name="Joannis T."/>
            <person name="Lombin L.H."/>
            <person name="Cattoli G."/>
        </authorList>
    </citation>
    <scope>NUCLEOTIDE SEQUENCE [LARGE SCALE GENOMIC DNA]</scope>
    <source>
        <strain evidence="2 3">ANC 4671</strain>
    </source>
</reference>
<evidence type="ECO:0000259" key="1">
    <source>
        <dbReference type="PROSITE" id="PS51782"/>
    </source>
</evidence>
<evidence type="ECO:0000313" key="3">
    <source>
        <dbReference type="Proteomes" id="UP000185895"/>
    </source>
</evidence>
<dbReference type="PROSITE" id="PS51782">
    <property type="entry name" value="LYSM"/>
    <property type="match status" value="1"/>
</dbReference>
<dbReference type="InterPro" id="IPR018392">
    <property type="entry name" value="LysM"/>
</dbReference>
<dbReference type="SMART" id="SM00257">
    <property type="entry name" value="LysM"/>
    <property type="match status" value="1"/>
</dbReference>
<dbReference type="SUPFAM" id="SSF54106">
    <property type="entry name" value="LysM domain"/>
    <property type="match status" value="1"/>
</dbReference>
<dbReference type="STRING" id="1262585.BJI46_01695"/>
<dbReference type="OrthoDB" id="9765158at2"/>
<dbReference type="InterPro" id="IPR052196">
    <property type="entry name" value="Bact_Kbp"/>
</dbReference>
<comment type="caution">
    <text evidence="2">The sequence shown here is derived from an EMBL/GenBank/DDBJ whole genome shotgun (WGS) entry which is preliminary data.</text>
</comment>
<gene>
    <name evidence="2" type="ORF">BJI46_01695</name>
</gene>
<dbReference type="CDD" id="cd00118">
    <property type="entry name" value="LysM"/>
    <property type="match status" value="1"/>
</dbReference>
<accession>A0A1E7RD70</accession>
<dbReference type="PANTHER" id="PTHR34700:SF4">
    <property type="entry name" value="PHAGE-LIKE ELEMENT PBSX PROTEIN XKDP"/>
    <property type="match status" value="1"/>
</dbReference>
<dbReference type="Pfam" id="PF01476">
    <property type="entry name" value="LysM"/>
    <property type="match status" value="1"/>
</dbReference>
<dbReference type="Proteomes" id="UP000185895">
    <property type="component" value="Unassembled WGS sequence"/>
</dbReference>
<dbReference type="RefSeq" id="WP_070069316.1">
    <property type="nucleotide sequence ID" value="NZ_MKKK01000012.1"/>
</dbReference>
<evidence type="ECO:0000313" key="2">
    <source>
        <dbReference type="EMBL" id="OEY97167.1"/>
    </source>
</evidence>
<dbReference type="AlphaFoldDB" id="A0A1E7RD70"/>
<organism evidence="2 3">
    <name type="scientific">Acinetobacter qingfengensis</name>
    <dbReference type="NCBI Taxonomy" id="1262585"/>
    <lineage>
        <taxon>Bacteria</taxon>
        <taxon>Pseudomonadati</taxon>
        <taxon>Pseudomonadota</taxon>
        <taxon>Gammaproteobacteria</taxon>
        <taxon>Moraxellales</taxon>
        <taxon>Moraxellaceae</taxon>
        <taxon>Acinetobacter</taxon>
    </lineage>
</organism>
<dbReference type="Gene3D" id="3.10.350.10">
    <property type="entry name" value="LysM domain"/>
    <property type="match status" value="1"/>
</dbReference>
<protein>
    <submittedName>
        <fullName evidence="2">Peptidoglycan-binding protein LysM</fullName>
    </submittedName>
</protein>
<proteinExistence type="predicted"/>
<dbReference type="EMBL" id="MKKK01000012">
    <property type="protein sequence ID" value="OEY97167.1"/>
    <property type="molecule type" value="Genomic_DNA"/>
</dbReference>
<name>A0A1E7RD70_9GAMM</name>
<dbReference type="PANTHER" id="PTHR34700">
    <property type="entry name" value="POTASSIUM BINDING PROTEIN KBP"/>
    <property type="match status" value="1"/>
</dbReference>
<keyword evidence="3" id="KW-1185">Reference proteome</keyword>
<sequence>MTNALQHQAIRNKQTFKQHLLALAMCVGLGLVGAQSVSAKNINPPSLRADAPHVYVVKKGDTLWDISGRFLKTPWRWPEIWASNKHVKNPHWIYPGDRLLLCSLAGQPLIGKDEGDGCEGIIRRAGKSSNLSPQVRIESLNNMIPVIALEDIRVWLERSIVISPDSIQNLPYVLGMSSNHVLAAESDRIYIRGNGLQTGQRYDIYRQAEPYTFNDANGKKYVAAIELTQVGSGFATQQQGDITTFELSKVFNGEVRKGDLVLPVYESNLPTLFYPAPAENIRTGGTVIRVMGSIGTAAKRSTVTVDRGTLDGVQVGQVFALDVKGELTTDPKTGEKIQLPNQRAGHALIFKTFDHISYAYILDSSLPIKLGAQLTTPLSEE</sequence>